<feature type="compositionally biased region" description="Low complexity" evidence="1">
    <location>
        <begin position="41"/>
        <end position="63"/>
    </location>
</feature>
<protein>
    <submittedName>
        <fullName evidence="2">Uncharacterized protein</fullName>
    </submittedName>
</protein>
<reference evidence="2 3" key="1">
    <citation type="submission" date="2014-08" db="EMBL/GenBank/DDBJ databases">
        <authorList>
            <person name="Bunnell A."/>
            <person name="Chain P.S."/>
            <person name="Chertkov O."/>
            <person name="Currie B.J."/>
            <person name="Daligault H.E."/>
            <person name="Davenport K.W."/>
            <person name="Davis C."/>
            <person name="Gleasner C.D."/>
            <person name="Johnson S.L."/>
            <person name="Kaestli M."/>
            <person name="Koren S."/>
            <person name="Kunde Y.A."/>
            <person name="Mayo M."/>
            <person name="McMurry K.K."/>
            <person name="Price E.P."/>
            <person name="Reitenga K.G."/>
            <person name="Robison R."/>
            <person name="Rosovitz M.J."/>
            <person name="Sarovich D.S."/>
            <person name="Teshima H."/>
        </authorList>
    </citation>
    <scope>NUCLEOTIDE SEQUENCE [LARGE SCALE GENOMIC DNA]</scope>
    <source>
        <strain evidence="2 3">MSHR44</strain>
    </source>
</reference>
<feature type="compositionally biased region" description="Low complexity" evidence="1">
    <location>
        <begin position="93"/>
        <end position="102"/>
    </location>
</feature>
<feature type="compositionally biased region" description="Low complexity" evidence="1">
    <location>
        <begin position="140"/>
        <end position="150"/>
    </location>
</feature>
<feature type="compositionally biased region" description="Basic residues" evidence="1">
    <location>
        <begin position="103"/>
        <end position="122"/>
    </location>
</feature>
<dbReference type="EMBL" id="JQIM01000010">
    <property type="protein sequence ID" value="KGX07211.1"/>
    <property type="molecule type" value="Genomic_DNA"/>
</dbReference>
<dbReference type="Proteomes" id="UP000030475">
    <property type="component" value="Unassembled WGS sequence"/>
</dbReference>
<feature type="compositionally biased region" description="Basic residues" evidence="1">
    <location>
        <begin position="12"/>
        <end position="24"/>
    </location>
</feature>
<gene>
    <name evidence="2" type="ORF">Y036_901</name>
</gene>
<feature type="compositionally biased region" description="Low complexity" evidence="1">
    <location>
        <begin position="193"/>
        <end position="202"/>
    </location>
</feature>
<name>A0AA40JB04_BURPE</name>
<evidence type="ECO:0000313" key="2">
    <source>
        <dbReference type="EMBL" id="KGX07211.1"/>
    </source>
</evidence>
<feature type="compositionally biased region" description="Low complexity" evidence="1">
    <location>
        <begin position="170"/>
        <end position="183"/>
    </location>
</feature>
<dbReference type="AlphaFoldDB" id="A0AA40JB04"/>
<evidence type="ECO:0000313" key="3">
    <source>
        <dbReference type="Proteomes" id="UP000030475"/>
    </source>
</evidence>
<sequence>MGAIVAGPGTRYRSRRAKNRRVGPRAKTGAGGGPRSRARRQFAAARVAGSDRGFGSSGSITGSGRRRPVRGDAATSASALRALVSPLFEMAWPAAANASATRRTTRRWARRSTRRRPRLRNRAARDSPAPGPAATRRRAGALATAPRRAPNTSAVRPTAKKPRGLRDNTAFPRFSRFRPLAPRRSPRAPPPSRAASPPGRSRLTVRTS</sequence>
<accession>A0AA40JB04</accession>
<evidence type="ECO:0000256" key="1">
    <source>
        <dbReference type="SAM" id="MobiDB-lite"/>
    </source>
</evidence>
<feature type="region of interest" description="Disordered" evidence="1">
    <location>
        <begin position="93"/>
        <end position="208"/>
    </location>
</feature>
<proteinExistence type="predicted"/>
<feature type="region of interest" description="Disordered" evidence="1">
    <location>
        <begin position="1"/>
        <end position="76"/>
    </location>
</feature>
<organism evidence="2 3">
    <name type="scientific">Burkholderia pseudomallei</name>
    <name type="common">Pseudomonas pseudomallei</name>
    <dbReference type="NCBI Taxonomy" id="28450"/>
    <lineage>
        <taxon>Bacteria</taxon>
        <taxon>Pseudomonadati</taxon>
        <taxon>Pseudomonadota</taxon>
        <taxon>Betaproteobacteria</taxon>
        <taxon>Burkholderiales</taxon>
        <taxon>Burkholderiaceae</taxon>
        <taxon>Burkholderia</taxon>
        <taxon>pseudomallei group</taxon>
    </lineage>
</organism>
<comment type="caution">
    <text evidence="2">The sequence shown here is derived from an EMBL/GenBank/DDBJ whole genome shotgun (WGS) entry which is preliminary data.</text>
</comment>